<evidence type="ECO:0000259" key="4">
    <source>
        <dbReference type="Pfam" id="PF01494"/>
    </source>
</evidence>
<gene>
    <name evidence="5" type="ORF">GCM10009733_008240</name>
</gene>
<evidence type="ECO:0000313" key="5">
    <source>
        <dbReference type="EMBL" id="GAA1614390.1"/>
    </source>
</evidence>
<name>A0ABP4QKV8_9ACTN</name>
<feature type="compositionally biased region" description="Low complexity" evidence="3">
    <location>
        <begin position="378"/>
        <end position="390"/>
    </location>
</feature>
<evidence type="ECO:0000256" key="1">
    <source>
        <dbReference type="ARBA" id="ARBA00023002"/>
    </source>
</evidence>
<evidence type="ECO:0000313" key="6">
    <source>
        <dbReference type="Proteomes" id="UP001500064"/>
    </source>
</evidence>
<dbReference type="InterPro" id="IPR002938">
    <property type="entry name" value="FAD-bd"/>
</dbReference>
<dbReference type="PRINTS" id="PR00420">
    <property type="entry name" value="RNGMNOXGNASE"/>
</dbReference>
<dbReference type="Proteomes" id="UP001500064">
    <property type="component" value="Unassembled WGS sequence"/>
</dbReference>
<organism evidence="5 6">
    <name type="scientific">Nonomuraea maheshkhaliensis</name>
    <dbReference type="NCBI Taxonomy" id="419590"/>
    <lineage>
        <taxon>Bacteria</taxon>
        <taxon>Bacillati</taxon>
        <taxon>Actinomycetota</taxon>
        <taxon>Actinomycetes</taxon>
        <taxon>Streptosporangiales</taxon>
        <taxon>Streptosporangiaceae</taxon>
        <taxon>Nonomuraea</taxon>
    </lineage>
</organism>
<dbReference type="SUPFAM" id="SSF51905">
    <property type="entry name" value="FAD/NAD(P)-binding domain"/>
    <property type="match status" value="1"/>
</dbReference>
<dbReference type="InterPro" id="IPR036188">
    <property type="entry name" value="FAD/NAD-bd_sf"/>
</dbReference>
<accession>A0ABP4QKV8</accession>
<dbReference type="InterPro" id="IPR050493">
    <property type="entry name" value="FAD-dep_Monooxygenase_BioMet"/>
</dbReference>
<dbReference type="PANTHER" id="PTHR13789">
    <property type="entry name" value="MONOOXYGENASE"/>
    <property type="match status" value="1"/>
</dbReference>
<dbReference type="Pfam" id="PF01494">
    <property type="entry name" value="FAD_binding_3"/>
    <property type="match status" value="1"/>
</dbReference>
<proteinExistence type="predicted"/>
<keyword evidence="2" id="KW-0503">Monooxygenase</keyword>
<feature type="compositionally biased region" description="Polar residues" evidence="3">
    <location>
        <begin position="399"/>
        <end position="411"/>
    </location>
</feature>
<keyword evidence="1" id="KW-0560">Oxidoreductase</keyword>
<sequence>MANQPDIAIVGGSITGPTAALRLHQEGFTNVHIYEASPEPMAQVGGAITLEHPALGVLDTIGVPQAEIVPFPSERIVSIKIADRSESRRFETLYPGRHTAWHLINKSLITRLPPGMLQTGKRVVGLDIGADERPRLHFRDGETASADLVVFADGRRSIGRSILEPKRSLEYSGIVAWRGQSAWAPKDLQDYTRYEPETTRLAVFPMVLSNGDLGSDWALYMPMSESRFTEVCGVSPTQRSFILPHQVSDKAKQLVVDEAHRMLTPDAIRMVEATISWSAAPLLTTQPPRQMAFPIGRGHAVLVGDALAPVSPLTGRGANNGVEQINDLTATLVQCTRYGSDITAALQGWERRMLPTVRFSLEVGPKLAQRLGLQASARASAAHLRSSTTTEPPRHRPENLNTDQRTTSPAPMNTKRPQPRVR</sequence>
<comment type="caution">
    <text evidence="5">The sequence shown here is derived from an EMBL/GenBank/DDBJ whole genome shotgun (WGS) entry which is preliminary data.</text>
</comment>
<dbReference type="PANTHER" id="PTHR13789:SF309">
    <property type="entry name" value="PUTATIVE (AFU_ORTHOLOGUE AFUA_6G14510)-RELATED"/>
    <property type="match status" value="1"/>
</dbReference>
<evidence type="ECO:0000256" key="3">
    <source>
        <dbReference type="SAM" id="MobiDB-lite"/>
    </source>
</evidence>
<feature type="domain" description="FAD-binding" evidence="4">
    <location>
        <begin position="6"/>
        <end position="335"/>
    </location>
</feature>
<evidence type="ECO:0000256" key="2">
    <source>
        <dbReference type="ARBA" id="ARBA00023033"/>
    </source>
</evidence>
<dbReference type="EMBL" id="BAAAMU010000003">
    <property type="protein sequence ID" value="GAA1614390.1"/>
    <property type="molecule type" value="Genomic_DNA"/>
</dbReference>
<keyword evidence="6" id="KW-1185">Reference proteome</keyword>
<dbReference type="RefSeq" id="WP_346101491.1">
    <property type="nucleotide sequence ID" value="NZ_BAAAMU010000003.1"/>
</dbReference>
<reference evidence="6" key="1">
    <citation type="journal article" date="2019" name="Int. J. Syst. Evol. Microbiol.">
        <title>The Global Catalogue of Microorganisms (GCM) 10K type strain sequencing project: providing services to taxonomists for standard genome sequencing and annotation.</title>
        <authorList>
            <consortium name="The Broad Institute Genomics Platform"/>
            <consortium name="The Broad Institute Genome Sequencing Center for Infectious Disease"/>
            <person name="Wu L."/>
            <person name="Ma J."/>
        </authorList>
    </citation>
    <scope>NUCLEOTIDE SEQUENCE [LARGE SCALE GENOMIC DNA]</scope>
    <source>
        <strain evidence="6">JCM 13929</strain>
    </source>
</reference>
<protein>
    <submittedName>
        <fullName evidence="5">FAD binding domain-containing protein</fullName>
    </submittedName>
</protein>
<dbReference type="Gene3D" id="3.50.50.60">
    <property type="entry name" value="FAD/NAD(P)-binding domain"/>
    <property type="match status" value="1"/>
</dbReference>
<feature type="region of interest" description="Disordered" evidence="3">
    <location>
        <begin position="378"/>
        <end position="422"/>
    </location>
</feature>